<gene>
    <name evidence="3" type="ORF">KHLLAP_LOCUS5992</name>
</gene>
<feature type="transmembrane region" description="Helical" evidence="2">
    <location>
        <begin position="124"/>
        <end position="146"/>
    </location>
</feature>
<proteinExistence type="predicted"/>
<keyword evidence="2" id="KW-0472">Membrane</keyword>
<evidence type="ECO:0000313" key="4">
    <source>
        <dbReference type="Proteomes" id="UP001295740"/>
    </source>
</evidence>
<feature type="transmembrane region" description="Helical" evidence="2">
    <location>
        <begin position="166"/>
        <end position="189"/>
    </location>
</feature>
<evidence type="ECO:0000313" key="3">
    <source>
        <dbReference type="EMBL" id="CAJ2505524.1"/>
    </source>
</evidence>
<organism evidence="3 4">
    <name type="scientific">Anthostomella pinea</name>
    <dbReference type="NCBI Taxonomy" id="933095"/>
    <lineage>
        <taxon>Eukaryota</taxon>
        <taxon>Fungi</taxon>
        <taxon>Dikarya</taxon>
        <taxon>Ascomycota</taxon>
        <taxon>Pezizomycotina</taxon>
        <taxon>Sordariomycetes</taxon>
        <taxon>Xylariomycetidae</taxon>
        <taxon>Xylariales</taxon>
        <taxon>Xylariaceae</taxon>
        <taxon>Anthostomella</taxon>
    </lineage>
</organism>
<evidence type="ECO:0000256" key="2">
    <source>
        <dbReference type="SAM" id="Phobius"/>
    </source>
</evidence>
<feature type="region of interest" description="Disordered" evidence="1">
    <location>
        <begin position="244"/>
        <end position="272"/>
    </location>
</feature>
<feature type="compositionally biased region" description="Pro residues" evidence="1">
    <location>
        <begin position="256"/>
        <end position="272"/>
    </location>
</feature>
<sequence length="272" mass="29626">MMSNASKRLFNTRMDLRFIAYLVISLIFTFHVLVLTGCLLLSPGIPDLFVFKLQLNQSEGYEVRVGYYGICAEQLPGRQLACQASYMRSADALEDFFLSNSTLDSDSIPARALLSSARTFQNNVFYPLLAGSGALIFLSTISMLLLKRSIKNPKFNPNTINTQKRFRSGMLVLGQLAFGLAVAAAFSTTQTVGALHFATTKVEGSLSDIIITSGIPVQGLQWTMVAMIAFLQWSMSSMFPEGQAGMPPMRAGPGMGMPPPPPPPPPMGPPRF</sequence>
<comment type="caution">
    <text evidence="3">The sequence shown here is derived from an EMBL/GenBank/DDBJ whole genome shotgun (WGS) entry which is preliminary data.</text>
</comment>
<name>A0AAI8VIF3_9PEZI</name>
<keyword evidence="2" id="KW-1133">Transmembrane helix</keyword>
<dbReference type="Pfam" id="PF12351">
    <property type="entry name" value="Fig1"/>
    <property type="match status" value="1"/>
</dbReference>
<evidence type="ECO:0000256" key="1">
    <source>
        <dbReference type="SAM" id="MobiDB-lite"/>
    </source>
</evidence>
<dbReference type="InterPro" id="IPR033481">
    <property type="entry name" value="Dni1/Fig1"/>
</dbReference>
<keyword evidence="2" id="KW-0812">Transmembrane</keyword>
<dbReference type="Proteomes" id="UP001295740">
    <property type="component" value="Unassembled WGS sequence"/>
</dbReference>
<dbReference type="GO" id="GO:0016020">
    <property type="term" value="C:membrane"/>
    <property type="evidence" value="ECO:0007669"/>
    <property type="project" value="InterPro"/>
</dbReference>
<dbReference type="EMBL" id="CAUWAG010000007">
    <property type="protein sequence ID" value="CAJ2505524.1"/>
    <property type="molecule type" value="Genomic_DNA"/>
</dbReference>
<dbReference type="AlphaFoldDB" id="A0AAI8VIF3"/>
<feature type="transmembrane region" description="Helical" evidence="2">
    <location>
        <begin position="21"/>
        <end position="45"/>
    </location>
</feature>
<keyword evidence="4" id="KW-1185">Reference proteome</keyword>
<accession>A0AAI8VIF3</accession>
<feature type="transmembrane region" description="Helical" evidence="2">
    <location>
        <begin position="209"/>
        <end position="231"/>
    </location>
</feature>
<reference evidence="3" key="1">
    <citation type="submission" date="2023-10" db="EMBL/GenBank/DDBJ databases">
        <authorList>
            <person name="Hackl T."/>
        </authorList>
    </citation>
    <scope>NUCLEOTIDE SEQUENCE</scope>
</reference>
<protein>
    <submittedName>
        <fullName evidence="3">Uu.00g129180.m01.CDS01</fullName>
    </submittedName>
</protein>